<evidence type="ECO:0000313" key="2">
    <source>
        <dbReference type="EMBL" id="UUV21224.1"/>
    </source>
</evidence>
<dbReference type="RefSeq" id="WP_257499150.1">
    <property type="nucleotide sequence ID" value="NZ_CP102382.1"/>
</dbReference>
<keyword evidence="3" id="KW-1185">Reference proteome</keyword>
<feature type="domain" description="Lipocalin-like" evidence="1">
    <location>
        <begin position="29"/>
        <end position="121"/>
    </location>
</feature>
<protein>
    <submittedName>
        <fullName evidence="2">Lipocalin family protein</fullName>
    </submittedName>
</protein>
<dbReference type="Pfam" id="PF13648">
    <property type="entry name" value="Lipocalin_4"/>
    <property type="match status" value="1"/>
</dbReference>
<name>A0ABY5NS80_9FLAO</name>
<evidence type="ECO:0000259" key="1">
    <source>
        <dbReference type="Pfam" id="PF13648"/>
    </source>
</evidence>
<gene>
    <name evidence="2" type="ORF">NPX36_12985</name>
</gene>
<accession>A0ABY5NS80</accession>
<dbReference type="InterPro" id="IPR024311">
    <property type="entry name" value="Lipocalin-like"/>
</dbReference>
<evidence type="ECO:0000313" key="3">
    <source>
        <dbReference type="Proteomes" id="UP001317001"/>
    </source>
</evidence>
<dbReference type="Proteomes" id="UP001317001">
    <property type="component" value="Chromosome"/>
</dbReference>
<sequence>MSFAAMALLLGLSSCNKDDEATPSNANSIVGKWEWSKETIYNDGNPILVDYEHTEECGRDYMVFEASGNLTEVYYEIPPNSGCEEYDSMASYTISGNTLTITDDLETYSANYSISNNQLTIVSEGTDGIEYTSILVRK</sequence>
<reference evidence="2 3" key="1">
    <citation type="submission" date="2022-08" db="EMBL/GenBank/DDBJ databases">
        <title>Myroides zhujiangensis sp. nov., a novel bacterium isolated from sediment in the Pearl River Estuary.</title>
        <authorList>
            <person name="Cui L."/>
        </authorList>
    </citation>
    <scope>NUCLEOTIDE SEQUENCE [LARGE SCALE GENOMIC DNA]</scope>
    <source>
        <strain evidence="2 3">SCSIO 72103</strain>
    </source>
</reference>
<dbReference type="EMBL" id="CP102382">
    <property type="protein sequence ID" value="UUV21224.1"/>
    <property type="molecule type" value="Genomic_DNA"/>
</dbReference>
<organism evidence="2 3">
    <name type="scientific">Paenimyroides aestuarii</name>
    <dbReference type="NCBI Taxonomy" id="2968490"/>
    <lineage>
        <taxon>Bacteria</taxon>
        <taxon>Pseudomonadati</taxon>
        <taxon>Bacteroidota</taxon>
        <taxon>Flavobacteriia</taxon>
        <taxon>Flavobacteriales</taxon>
        <taxon>Flavobacteriaceae</taxon>
        <taxon>Paenimyroides</taxon>
    </lineage>
</organism>
<proteinExistence type="predicted"/>